<dbReference type="PROSITE" id="PS01318">
    <property type="entry name" value="TSAA_1"/>
    <property type="match status" value="1"/>
</dbReference>
<keyword evidence="5" id="KW-1185">Reference proteome</keyword>
<sequence length="137" mass="14724">MGHVPTYELRPAGWVRSPLTDRSAAPKQGDEGAPPARIEVDREFAEAMAGLEVGATVIVLTWLHEADRGVLSVYPRDDVTRPLTGVFATRSPDRPNPVGLHVVTIAGIEGTTLDVRDLEAIDGTPVIDIKPVLGPER</sequence>
<dbReference type="Pfam" id="PF01980">
    <property type="entry name" value="TrmO_N"/>
    <property type="match status" value="1"/>
</dbReference>
<evidence type="ECO:0000259" key="3">
    <source>
        <dbReference type="PROSITE" id="PS51668"/>
    </source>
</evidence>
<dbReference type="InterPro" id="IPR036413">
    <property type="entry name" value="YaeB-like_sf"/>
</dbReference>
<accession>A0ABP3YMX0</accession>
<dbReference type="InterPro" id="IPR023368">
    <property type="entry name" value="UPF0066_cons_site"/>
</dbReference>
<name>A0ABP3YMX0_9PSEU</name>
<evidence type="ECO:0000256" key="1">
    <source>
        <dbReference type="ARBA" id="ARBA00022691"/>
    </source>
</evidence>
<evidence type="ECO:0000313" key="4">
    <source>
        <dbReference type="EMBL" id="GAA0895732.1"/>
    </source>
</evidence>
<organism evidence="4 5">
    <name type="scientific">Pseudonocardia zijingensis</name>
    <dbReference type="NCBI Taxonomy" id="153376"/>
    <lineage>
        <taxon>Bacteria</taxon>
        <taxon>Bacillati</taxon>
        <taxon>Actinomycetota</taxon>
        <taxon>Actinomycetes</taxon>
        <taxon>Pseudonocardiales</taxon>
        <taxon>Pseudonocardiaceae</taxon>
        <taxon>Pseudonocardia</taxon>
    </lineage>
</organism>
<dbReference type="InterPro" id="IPR040372">
    <property type="entry name" value="YaeB-like"/>
</dbReference>
<comment type="caution">
    <text evidence="4">The sequence shown here is derived from an EMBL/GenBank/DDBJ whole genome shotgun (WGS) entry which is preliminary data.</text>
</comment>
<protein>
    <submittedName>
        <fullName evidence="4">tRNA (N6-threonylcarbamoyladenosine(37)-N6)-methyltransferase TrmO</fullName>
    </submittedName>
</protein>
<dbReference type="SUPFAM" id="SSF118196">
    <property type="entry name" value="YaeB-like"/>
    <property type="match status" value="1"/>
</dbReference>
<feature type="domain" description="TsaA-like" evidence="3">
    <location>
        <begin position="9"/>
        <end position="137"/>
    </location>
</feature>
<comment type="similarity">
    <text evidence="2">Belongs to the tRNA methyltransferase O family.</text>
</comment>
<reference evidence="5" key="1">
    <citation type="journal article" date="2019" name="Int. J. Syst. Evol. Microbiol.">
        <title>The Global Catalogue of Microorganisms (GCM) 10K type strain sequencing project: providing services to taxonomists for standard genome sequencing and annotation.</title>
        <authorList>
            <consortium name="The Broad Institute Genomics Platform"/>
            <consortium name="The Broad Institute Genome Sequencing Center for Infectious Disease"/>
            <person name="Wu L."/>
            <person name="Ma J."/>
        </authorList>
    </citation>
    <scope>NUCLEOTIDE SEQUENCE [LARGE SCALE GENOMIC DNA]</scope>
    <source>
        <strain evidence="5">JCM 11117</strain>
    </source>
</reference>
<proteinExistence type="inferred from homology"/>
<dbReference type="PANTHER" id="PTHR12818">
    <property type="entry name" value="TRNA (ADENINE(37)-N6)-METHYLTRANSFERASE"/>
    <property type="match status" value="1"/>
</dbReference>
<dbReference type="PANTHER" id="PTHR12818:SF0">
    <property type="entry name" value="TRNA (ADENINE(37)-N6)-METHYLTRANSFERASE"/>
    <property type="match status" value="1"/>
</dbReference>
<dbReference type="CDD" id="cd09281">
    <property type="entry name" value="UPF0066"/>
    <property type="match status" value="1"/>
</dbReference>
<dbReference type="Gene3D" id="2.40.30.70">
    <property type="entry name" value="YaeB-like"/>
    <property type="match status" value="1"/>
</dbReference>
<evidence type="ECO:0000256" key="2">
    <source>
        <dbReference type="ARBA" id="ARBA00033753"/>
    </source>
</evidence>
<dbReference type="EMBL" id="BAAAHP010000163">
    <property type="protein sequence ID" value="GAA0895732.1"/>
    <property type="molecule type" value="Genomic_DNA"/>
</dbReference>
<dbReference type="PROSITE" id="PS51668">
    <property type="entry name" value="TSAA_2"/>
    <property type="match status" value="1"/>
</dbReference>
<keyword evidence="1" id="KW-0949">S-adenosyl-L-methionine</keyword>
<dbReference type="InterPro" id="IPR023370">
    <property type="entry name" value="TrmO-like_N"/>
</dbReference>
<dbReference type="InterPro" id="IPR036414">
    <property type="entry name" value="YaeB_N_sf"/>
</dbReference>
<evidence type="ECO:0000313" key="5">
    <source>
        <dbReference type="Proteomes" id="UP001499967"/>
    </source>
</evidence>
<gene>
    <name evidence="4" type="primary">tsaA</name>
    <name evidence="4" type="ORF">GCM10009559_52510</name>
</gene>
<dbReference type="Proteomes" id="UP001499967">
    <property type="component" value="Unassembled WGS sequence"/>
</dbReference>
<dbReference type="NCBIfam" id="TIGR00104">
    <property type="entry name" value="tRNA_TsaA"/>
    <property type="match status" value="1"/>
</dbReference>